<evidence type="ECO:0000256" key="1">
    <source>
        <dbReference type="ARBA" id="ARBA00022741"/>
    </source>
</evidence>
<reference evidence="6" key="3">
    <citation type="journal article" date="2022" name="BMC Genomics">
        <title>Comparative genome analysis of mycobacteria focusing on tRNA and non-coding RNA.</title>
        <authorList>
            <person name="Behra P.R.K."/>
            <person name="Pettersson B.M.F."/>
            <person name="Ramesh M."/>
            <person name="Das S."/>
            <person name="Dasgupta S."/>
            <person name="Kirsebom L.A."/>
        </authorList>
    </citation>
    <scope>NUCLEOTIDE SEQUENCE</scope>
    <source>
        <strain evidence="6">DSM 45439</strain>
    </source>
</reference>
<dbReference type="EMBL" id="MVHL01000043">
    <property type="protein sequence ID" value="ORA44477.1"/>
    <property type="molecule type" value="Genomic_DNA"/>
</dbReference>
<dbReference type="PANTHER" id="PTHR22683:SF1">
    <property type="entry name" value="TYPE VII SECRETION SYSTEM PROTEIN ESSC"/>
    <property type="match status" value="1"/>
</dbReference>
<keyword evidence="8" id="KW-1185">Reference proteome</keyword>
<keyword evidence="6" id="KW-0132">Cell division</keyword>
<evidence type="ECO:0000256" key="3">
    <source>
        <dbReference type="PROSITE-ProRule" id="PRU00289"/>
    </source>
</evidence>
<protein>
    <submittedName>
        <fullName evidence="6">Cell division protein FtsK</fullName>
    </submittedName>
</protein>
<dbReference type="Proteomes" id="UP000192293">
    <property type="component" value="Unassembled WGS sequence"/>
</dbReference>
<feature type="binding site" evidence="3">
    <location>
        <begin position="843"/>
        <end position="850"/>
    </location>
    <ligand>
        <name>ATP</name>
        <dbReference type="ChEBI" id="CHEBI:30616"/>
    </ligand>
</feature>
<evidence type="ECO:0000313" key="7">
    <source>
        <dbReference type="EMBL" id="ORA44477.1"/>
    </source>
</evidence>
<evidence type="ECO:0000313" key="6">
    <source>
        <dbReference type="EMBL" id="MCV6992809.1"/>
    </source>
</evidence>
<keyword evidence="4" id="KW-1133">Transmembrane helix</keyword>
<feature type="domain" description="FtsK" evidence="5">
    <location>
        <begin position="825"/>
        <end position="1016"/>
    </location>
</feature>
<dbReference type="InterPro" id="IPR050206">
    <property type="entry name" value="FtsK/SpoIIIE/SftA"/>
</dbReference>
<dbReference type="SUPFAM" id="SSF52540">
    <property type="entry name" value="P-loop containing nucleoside triphosphate hydrolases"/>
    <property type="match status" value="3"/>
</dbReference>
<feature type="binding site" evidence="3">
    <location>
        <begin position="485"/>
        <end position="492"/>
    </location>
    <ligand>
        <name>ATP</name>
        <dbReference type="ChEBI" id="CHEBI:30616"/>
    </ligand>
</feature>
<organism evidence="6 9">
    <name type="scientific">Mycobacterium bouchedurhonense</name>
    <dbReference type="NCBI Taxonomy" id="701041"/>
    <lineage>
        <taxon>Bacteria</taxon>
        <taxon>Bacillati</taxon>
        <taxon>Actinomycetota</taxon>
        <taxon>Actinomycetes</taxon>
        <taxon>Mycobacteriales</taxon>
        <taxon>Mycobacteriaceae</taxon>
        <taxon>Mycobacterium</taxon>
        <taxon>Mycobacterium avium complex (MAC)</taxon>
    </lineage>
</organism>
<dbReference type="EMBL" id="JACKTG010000089">
    <property type="protein sequence ID" value="MCV6992809.1"/>
    <property type="molecule type" value="Genomic_DNA"/>
</dbReference>
<feature type="transmembrane region" description="Helical" evidence="4">
    <location>
        <begin position="68"/>
        <end position="86"/>
    </location>
</feature>
<gene>
    <name evidence="7" type="ORF">BST19_21260</name>
    <name evidence="6" type="ORF">H7I91_26625</name>
</gene>
<dbReference type="PANTHER" id="PTHR22683">
    <property type="entry name" value="SPORULATION PROTEIN RELATED"/>
    <property type="match status" value="1"/>
</dbReference>
<comment type="caution">
    <text evidence="6">The sequence shown here is derived from an EMBL/GenBank/DDBJ whole genome shotgun (WGS) entry which is preliminary data.</text>
</comment>
<dbReference type="InterPro" id="IPR027417">
    <property type="entry name" value="P-loop_NTPase"/>
</dbReference>
<keyword evidence="2 3" id="KW-0067">ATP-binding</keyword>
<keyword evidence="4" id="KW-0812">Transmembrane</keyword>
<dbReference type="GO" id="GO:0005524">
    <property type="term" value="F:ATP binding"/>
    <property type="evidence" value="ECO:0007669"/>
    <property type="project" value="UniProtKB-UniRule"/>
</dbReference>
<feature type="domain" description="FtsK" evidence="5">
    <location>
        <begin position="460"/>
        <end position="662"/>
    </location>
</feature>
<dbReference type="InterPro" id="IPR002543">
    <property type="entry name" value="FtsK_dom"/>
</dbReference>
<dbReference type="PROSITE" id="PS50901">
    <property type="entry name" value="FTSK"/>
    <property type="match status" value="2"/>
</dbReference>
<evidence type="ECO:0000313" key="8">
    <source>
        <dbReference type="Proteomes" id="UP000192293"/>
    </source>
</evidence>
<sequence>MATITFTPAPRKIPQMSAESVDVPPPDPLPEQARGPMLMRIVPFLIGGMMLAFIVMIVMSGTRIMSPVMLMAPMGMMMAALAYLGVGGPGGGPLTNLDENRKNYWLKLREQRKLAHSLGQIIHDLHAGTYPHPLTLSARCGRPGMWSIRPSDSKLPPGAKQEDSPAALRPWLTARVGVGLTEVLPKIEEPETEIPEKLEPVTTGAFRRFLRTQKFVTNCPLGISFAEQPAYSFRGDPDAVLALGRAMICSLAFNHSPNDLAIGVICDPAVRSRWDWVKWLPSAQDPRRDDRAGSARYAWPSLAAFVADTELGPGSSEGPHLVVFIDTPGNDVSLPPGWTRAATTLVVLNAPSETLTTKQGRFHVSDRREFSTPRQLRIAHADALTITQARTIAQRMSRHRPPHWAASDTTVKTEVAKQSYFDVHGITDLETWDPRPLWAANSVDSHFEIPVGFVHDGQQLTPEIFSMDFAEASLRGTGPHGSIQGKTGSGKSFLLMGLVGSLCVRFGPDKVNLILMDFKGGATFRGYEKLPHVIANISNLENAADLVGRTAAVLLGLIKKREVLMYECGAKDIVEYRQMRAKNPEKHPPLPEVFVIMDEFKEYMTNHREDLETYIKIGTVGRAWGIHVWPCSQDIDQALLRGLESHLTFGISLRASDAAHSRFVIGGVDEAINLPMGQGMAIAYRENRPDGDERERVRFQGFNVEQRYIAPRRHTRKRAEAVTSAAVSGRRLAQFSLENSFSVDGEAVESAAKDLGAAVDLDSLPKMKDALVDRIAQFDDVKALQLWQPTLRAPISYADVTIEPSRSSRLAIQIGITDAPFEHTRLPYFIYPQDAGAHVRILGQAGSGRSTAVQAIVAGALQAYPPQFCSFYLVDYTGAKLSEIAELPNVGGYARRTDEDQINRFIGEFFRLLVIREREFGRRGVTNLDEYFNDRATTPAEGDPYGHLFLVIDGFTRYLNDNEHAKESLLELLENGPRYGLHLIVTALANQHIPPKMHSYFGTSVHLAVQDPNESFVTATAKSLVRDLPSDEPGRCVDIDRLLEARILVPQFEPIEPTKYERGMPVYDYRANYASGIARFVEEMQARWPRPDKRAIPIQPAPPHIEYQVIWDLYNEYARKLAELNPPEPGRRAAMDKHLPIAISVEDLRVVTVPDHTSPHLLAVGDPLMGKTTLLRALINSVVHQFNPDEAQFVIIESKYDLLAEQEQLAANGYLMDYADQNTLAAALEKVTAVIEPRKPAKEQGLSTTAIKNRSWYSGPEVFVLIDGVEAFTGTGFGMGGAPLDPLVELMTRNDLGLHVYATGPAQGFPSTRQSNKLYQALAQRNSPTLLFSGPVSEGTIWPSSGIKFARRRPGQAMLYDPLYPTTPEIIQVGMARPWG</sequence>
<feature type="transmembrane region" description="Helical" evidence="4">
    <location>
        <begin position="37"/>
        <end position="59"/>
    </location>
</feature>
<reference evidence="7 8" key="1">
    <citation type="submission" date="2017-02" db="EMBL/GenBank/DDBJ databases">
        <title>The new phylogeny of genus Mycobacterium.</title>
        <authorList>
            <person name="Tortoli E."/>
            <person name="Trovato A."/>
            <person name="Cirillo D.M."/>
        </authorList>
    </citation>
    <scope>NUCLEOTIDE SEQUENCE [LARGE SCALE GENOMIC DNA]</scope>
    <source>
        <strain evidence="7 8">DSM 45439</strain>
    </source>
</reference>
<dbReference type="Proteomes" id="UP001207588">
    <property type="component" value="Unassembled WGS sequence"/>
</dbReference>
<reference evidence="6" key="2">
    <citation type="submission" date="2020-07" db="EMBL/GenBank/DDBJ databases">
        <authorList>
            <person name="Pettersson B.M.F."/>
            <person name="Behra P.R.K."/>
            <person name="Ramesh M."/>
            <person name="Das S."/>
            <person name="Dasgupta S."/>
            <person name="Kirsebom L.A."/>
        </authorList>
    </citation>
    <scope>NUCLEOTIDE SEQUENCE</scope>
    <source>
        <strain evidence="6">DSM 45439</strain>
    </source>
</reference>
<keyword evidence="4" id="KW-0472">Membrane</keyword>
<evidence type="ECO:0000256" key="4">
    <source>
        <dbReference type="SAM" id="Phobius"/>
    </source>
</evidence>
<evidence type="ECO:0000256" key="2">
    <source>
        <dbReference type="ARBA" id="ARBA00022840"/>
    </source>
</evidence>
<dbReference type="GO" id="GO:0051301">
    <property type="term" value="P:cell division"/>
    <property type="evidence" value="ECO:0007669"/>
    <property type="project" value="UniProtKB-KW"/>
</dbReference>
<accession>A0AAW5SC44</accession>
<evidence type="ECO:0000259" key="5">
    <source>
        <dbReference type="PROSITE" id="PS50901"/>
    </source>
</evidence>
<dbReference type="GO" id="GO:0003677">
    <property type="term" value="F:DNA binding"/>
    <property type="evidence" value="ECO:0007669"/>
    <property type="project" value="InterPro"/>
</dbReference>
<keyword evidence="6" id="KW-0131">Cell cycle</keyword>
<keyword evidence="1 3" id="KW-0547">Nucleotide-binding</keyword>
<proteinExistence type="predicted"/>
<dbReference type="Pfam" id="PF01580">
    <property type="entry name" value="FtsK_SpoIIIE"/>
    <property type="match status" value="3"/>
</dbReference>
<dbReference type="Gene3D" id="3.40.50.300">
    <property type="entry name" value="P-loop containing nucleotide triphosphate hydrolases"/>
    <property type="match status" value="3"/>
</dbReference>
<name>A0AAW5SC44_MYCBC</name>
<evidence type="ECO:0000313" key="9">
    <source>
        <dbReference type="Proteomes" id="UP001207588"/>
    </source>
</evidence>
<dbReference type="RefSeq" id="WP_083071604.1">
    <property type="nucleotide sequence ID" value="NZ_JACKTG010000089.1"/>
</dbReference>